<name>A0A1D2N9K8_ORCCI</name>
<sequence length="302" mass="33886">MTVLGLFALAGFVNWVFFRSKIANCISVAEMMTGLPQNDTRIIKYISTYHLVPPSTLAYNFRKKGNSSSSFMNSGSSDGALNYSVQKILGFKKRGFFVECSAYDGETNSKTLALEQQYEWTGLLIEPDPFVFPRLVFKHRKAWTSDACLSPDPFPQRLEFLHRIDAGSSIPGHTSLQRALSPLSNITASDVNDDSSKERWRKVQVPCFPIYSILSALKVFHVDYLSCDVQGLELQVLKTIPWNLVRIDVISVSYHLVPEGPESLKSFLESIGYWLVSDFPSAYLFANQSVFPANANKSPLRS</sequence>
<gene>
    <name evidence="3" type="ORF">Ocin01_04751</name>
</gene>
<comment type="caution">
    <text evidence="3">The sequence shown here is derived from an EMBL/GenBank/DDBJ whole genome shotgun (WGS) entry which is preliminary data.</text>
</comment>
<dbReference type="PANTHER" id="PTHR34009:SF2">
    <property type="entry name" value="PROTEIN STAR"/>
    <property type="match status" value="1"/>
</dbReference>
<reference evidence="3 4" key="1">
    <citation type="journal article" date="2016" name="Genome Biol. Evol.">
        <title>Gene Family Evolution Reflects Adaptation to Soil Environmental Stressors in the Genome of the Collembolan Orchesella cincta.</title>
        <authorList>
            <person name="Faddeeva-Vakhrusheva A."/>
            <person name="Derks M.F."/>
            <person name="Anvar S.Y."/>
            <person name="Agamennone V."/>
            <person name="Suring W."/>
            <person name="Smit S."/>
            <person name="van Straalen N.M."/>
            <person name="Roelofs D."/>
        </authorList>
    </citation>
    <scope>NUCLEOTIDE SEQUENCE [LARGE SCALE GENOMIC DNA]</scope>
    <source>
        <tissue evidence="3">Mixed pool</tissue>
    </source>
</reference>
<dbReference type="GO" id="GO:0006888">
    <property type="term" value="P:endoplasmic reticulum to Golgi vesicle-mediated transport"/>
    <property type="evidence" value="ECO:0007669"/>
    <property type="project" value="TreeGrafter"/>
</dbReference>
<accession>A0A1D2N9K8</accession>
<dbReference type="GO" id="GO:0005789">
    <property type="term" value="C:endoplasmic reticulum membrane"/>
    <property type="evidence" value="ECO:0007669"/>
    <property type="project" value="TreeGrafter"/>
</dbReference>
<dbReference type="InterPro" id="IPR029063">
    <property type="entry name" value="SAM-dependent_MTases_sf"/>
</dbReference>
<dbReference type="OMA" id="AFTMHAC"/>
<proteinExistence type="predicted"/>
<dbReference type="GO" id="GO:0005794">
    <property type="term" value="C:Golgi apparatus"/>
    <property type="evidence" value="ECO:0007669"/>
    <property type="project" value="TreeGrafter"/>
</dbReference>
<dbReference type="Proteomes" id="UP000094527">
    <property type="component" value="Unassembled WGS sequence"/>
</dbReference>
<protein>
    <submittedName>
        <fullName evidence="3">Protein Star</fullName>
    </submittedName>
</protein>
<keyword evidence="4" id="KW-1185">Reference proteome</keyword>
<dbReference type="Gene3D" id="3.40.50.150">
    <property type="entry name" value="Vaccinia Virus protein VP39"/>
    <property type="match status" value="1"/>
</dbReference>
<dbReference type="GO" id="GO:0031902">
    <property type="term" value="C:late endosome membrane"/>
    <property type="evidence" value="ECO:0007669"/>
    <property type="project" value="TreeGrafter"/>
</dbReference>
<dbReference type="PANTHER" id="PTHR34009">
    <property type="entry name" value="PROTEIN STAR"/>
    <property type="match status" value="1"/>
</dbReference>
<dbReference type="EMBL" id="LJIJ01000133">
    <property type="protein sequence ID" value="ODN01928.1"/>
    <property type="molecule type" value="Genomic_DNA"/>
</dbReference>
<feature type="domain" description="Methyltransferase FkbM" evidence="2">
    <location>
        <begin position="99"/>
        <end position="273"/>
    </location>
</feature>
<evidence type="ECO:0000259" key="2">
    <source>
        <dbReference type="Pfam" id="PF05050"/>
    </source>
</evidence>
<evidence type="ECO:0000313" key="3">
    <source>
        <dbReference type="EMBL" id="ODN01928.1"/>
    </source>
</evidence>
<keyword evidence="1" id="KW-0732">Signal</keyword>
<evidence type="ECO:0000256" key="1">
    <source>
        <dbReference type="SAM" id="SignalP"/>
    </source>
</evidence>
<feature type="chain" id="PRO_5008905263" evidence="1">
    <location>
        <begin position="19"/>
        <end position="302"/>
    </location>
</feature>
<dbReference type="AlphaFoldDB" id="A0A1D2N9K8"/>
<dbReference type="GO" id="GO:0016197">
    <property type="term" value="P:endosomal transport"/>
    <property type="evidence" value="ECO:0007669"/>
    <property type="project" value="TreeGrafter"/>
</dbReference>
<dbReference type="OrthoDB" id="6357215at2759"/>
<dbReference type="GO" id="GO:0005886">
    <property type="term" value="C:plasma membrane"/>
    <property type="evidence" value="ECO:0007669"/>
    <property type="project" value="TreeGrafter"/>
</dbReference>
<dbReference type="InterPro" id="IPR006342">
    <property type="entry name" value="FkbM_mtfrase"/>
</dbReference>
<dbReference type="InterPro" id="IPR053202">
    <property type="entry name" value="EGF_Rcpt_Signaling_Reg"/>
</dbReference>
<dbReference type="SUPFAM" id="SSF53335">
    <property type="entry name" value="S-adenosyl-L-methionine-dependent methyltransferases"/>
    <property type="match status" value="1"/>
</dbReference>
<organism evidence="3 4">
    <name type="scientific">Orchesella cincta</name>
    <name type="common">Springtail</name>
    <name type="synonym">Podura cincta</name>
    <dbReference type="NCBI Taxonomy" id="48709"/>
    <lineage>
        <taxon>Eukaryota</taxon>
        <taxon>Metazoa</taxon>
        <taxon>Ecdysozoa</taxon>
        <taxon>Arthropoda</taxon>
        <taxon>Hexapoda</taxon>
        <taxon>Collembola</taxon>
        <taxon>Entomobryomorpha</taxon>
        <taxon>Entomobryoidea</taxon>
        <taxon>Orchesellidae</taxon>
        <taxon>Orchesellinae</taxon>
        <taxon>Orchesella</taxon>
    </lineage>
</organism>
<dbReference type="Pfam" id="PF05050">
    <property type="entry name" value="Methyltransf_21"/>
    <property type="match status" value="1"/>
</dbReference>
<evidence type="ECO:0000313" key="4">
    <source>
        <dbReference type="Proteomes" id="UP000094527"/>
    </source>
</evidence>
<feature type="signal peptide" evidence="1">
    <location>
        <begin position="1"/>
        <end position="18"/>
    </location>
</feature>